<gene>
    <name evidence="13" type="ORF">V2K49_07845</name>
</gene>
<dbReference type="Pfam" id="PF08240">
    <property type="entry name" value="ADH_N"/>
    <property type="match status" value="1"/>
</dbReference>
<dbReference type="SMART" id="SM00826">
    <property type="entry name" value="PKS_DH"/>
    <property type="match status" value="1"/>
</dbReference>
<dbReference type="Gene3D" id="3.40.47.10">
    <property type="match status" value="2"/>
</dbReference>
<evidence type="ECO:0000256" key="3">
    <source>
        <dbReference type="ARBA" id="ARBA00022450"/>
    </source>
</evidence>
<dbReference type="InterPro" id="IPR014043">
    <property type="entry name" value="Acyl_transferase_dom"/>
</dbReference>
<evidence type="ECO:0000256" key="5">
    <source>
        <dbReference type="ARBA" id="ARBA00022679"/>
    </source>
</evidence>
<feature type="domain" description="Ketosynthase family 3 (KS3)" evidence="11">
    <location>
        <begin position="2129"/>
        <end position="2556"/>
    </location>
</feature>
<dbReference type="InterPro" id="IPR014030">
    <property type="entry name" value="Ketoacyl_synth_N"/>
</dbReference>
<dbReference type="InterPro" id="IPR016035">
    <property type="entry name" value="Acyl_Trfase/lysoPLipase"/>
</dbReference>
<evidence type="ECO:0000256" key="9">
    <source>
        <dbReference type="PROSITE-ProRule" id="PRU01363"/>
    </source>
</evidence>
<dbReference type="SUPFAM" id="SSF50129">
    <property type="entry name" value="GroES-like"/>
    <property type="match status" value="1"/>
</dbReference>
<dbReference type="CDD" id="cd05195">
    <property type="entry name" value="enoyl_red"/>
    <property type="match status" value="1"/>
</dbReference>
<reference evidence="13 14" key="1">
    <citation type="submission" date="2023-11" db="EMBL/GenBank/DDBJ databases">
        <title>30 novel species of actinomycetes from the DSMZ collection.</title>
        <authorList>
            <person name="Nouioui I."/>
        </authorList>
    </citation>
    <scope>NUCLEOTIDE SEQUENCE [LARGE SCALE GENOMIC DNA]</scope>
    <source>
        <strain evidence="13 14">DSM 41602</strain>
    </source>
</reference>
<dbReference type="Pfam" id="PF00550">
    <property type="entry name" value="PP-binding"/>
    <property type="match status" value="2"/>
</dbReference>
<dbReference type="SMART" id="SM00825">
    <property type="entry name" value="PKS_KS"/>
    <property type="match status" value="2"/>
</dbReference>
<comment type="cofactor">
    <cofactor evidence="1">
        <name>pantetheine 4'-phosphate</name>
        <dbReference type="ChEBI" id="CHEBI:47942"/>
    </cofactor>
</comment>
<dbReference type="InterPro" id="IPR018201">
    <property type="entry name" value="Ketoacyl_synth_AS"/>
</dbReference>
<evidence type="ECO:0000256" key="7">
    <source>
        <dbReference type="ARBA" id="ARBA00023268"/>
    </source>
</evidence>
<dbReference type="InterPro" id="IPR013154">
    <property type="entry name" value="ADH-like_N"/>
</dbReference>
<dbReference type="SUPFAM" id="SSF47336">
    <property type="entry name" value="ACP-like"/>
    <property type="match status" value="2"/>
</dbReference>
<dbReference type="PROSITE" id="PS50075">
    <property type="entry name" value="CARRIER"/>
    <property type="match status" value="2"/>
</dbReference>
<dbReference type="PROSITE" id="PS00012">
    <property type="entry name" value="PHOSPHOPANTETHEINE"/>
    <property type="match status" value="2"/>
</dbReference>
<dbReference type="Gene3D" id="3.40.50.720">
    <property type="entry name" value="NAD(P)-binding Rossmann-like Domain"/>
    <property type="match status" value="2"/>
</dbReference>
<dbReference type="NCBIfam" id="NF045894">
    <property type="entry name" value="PKS_plus_SDR"/>
    <property type="match status" value="1"/>
</dbReference>
<dbReference type="InterPro" id="IPR020807">
    <property type="entry name" value="PKS_DH"/>
</dbReference>
<dbReference type="Proteomes" id="UP001354649">
    <property type="component" value="Unassembled WGS sequence"/>
</dbReference>
<evidence type="ECO:0000256" key="1">
    <source>
        <dbReference type="ARBA" id="ARBA00001957"/>
    </source>
</evidence>
<keyword evidence="3" id="KW-0596">Phosphopantetheine</keyword>
<dbReference type="InterPro" id="IPR042104">
    <property type="entry name" value="PKS_dehydratase_sf"/>
</dbReference>
<dbReference type="PROSITE" id="PS52019">
    <property type="entry name" value="PKS_MFAS_DH"/>
    <property type="match status" value="1"/>
</dbReference>
<proteinExistence type="predicted"/>
<dbReference type="FunFam" id="1.10.1200.10:FF:000007">
    <property type="entry name" value="Probable polyketide synthase pks17"/>
    <property type="match status" value="1"/>
</dbReference>
<keyword evidence="5" id="KW-0808">Transferase</keyword>
<dbReference type="Gene3D" id="3.40.50.11460">
    <property type="match status" value="1"/>
</dbReference>
<dbReference type="Pfam" id="PF14765">
    <property type="entry name" value="PS-DH"/>
    <property type="match status" value="1"/>
</dbReference>
<comment type="caution">
    <text evidence="13">The sequence shown here is derived from an EMBL/GenBank/DDBJ whole genome shotgun (WGS) entry which is preliminary data.</text>
</comment>
<name>A0ABD5J3Z6_9ACTN</name>
<keyword evidence="4" id="KW-0597">Phosphoprotein</keyword>
<dbReference type="Pfam" id="PF16197">
    <property type="entry name" value="KAsynt_C_assoc"/>
    <property type="match status" value="2"/>
</dbReference>
<dbReference type="PROSITE" id="PS00606">
    <property type="entry name" value="KS3_1"/>
    <property type="match status" value="2"/>
</dbReference>
<feature type="domain" description="Carrier" evidence="10">
    <location>
        <begin position="2032"/>
        <end position="2107"/>
    </location>
</feature>
<dbReference type="Pfam" id="PF08990">
    <property type="entry name" value="Docking"/>
    <property type="match status" value="1"/>
</dbReference>
<evidence type="ECO:0000259" key="10">
    <source>
        <dbReference type="PROSITE" id="PS50075"/>
    </source>
</evidence>
<dbReference type="SMART" id="SM00829">
    <property type="entry name" value="PKS_ER"/>
    <property type="match status" value="1"/>
</dbReference>
<organism evidence="13 14">
    <name type="scientific">Streptomyces antimycoticus</name>
    <dbReference type="NCBI Taxonomy" id="68175"/>
    <lineage>
        <taxon>Bacteria</taxon>
        <taxon>Bacillati</taxon>
        <taxon>Actinomycetota</taxon>
        <taxon>Actinomycetes</taxon>
        <taxon>Kitasatosporales</taxon>
        <taxon>Streptomycetaceae</taxon>
        <taxon>Streptomyces</taxon>
        <taxon>Streptomyces violaceusniger group</taxon>
    </lineage>
</organism>
<evidence type="ECO:0000256" key="8">
    <source>
        <dbReference type="ARBA" id="ARBA00023315"/>
    </source>
</evidence>
<dbReference type="Gene3D" id="3.10.129.110">
    <property type="entry name" value="Polyketide synthase dehydratase"/>
    <property type="match status" value="1"/>
</dbReference>
<dbReference type="SMART" id="SM00827">
    <property type="entry name" value="PKS_AT"/>
    <property type="match status" value="2"/>
</dbReference>
<dbReference type="Pfam" id="PF22953">
    <property type="entry name" value="SpnB_Rossmann"/>
    <property type="match status" value="1"/>
</dbReference>
<dbReference type="InterPro" id="IPR036291">
    <property type="entry name" value="NAD(P)-bd_dom_sf"/>
</dbReference>
<dbReference type="CDD" id="cd00833">
    <property type="entry name" value="PKS"/>
    <property type="match status" value="2"/>
</dbReference>
<dbReference type="InterPro" id="IPR006162">
    <property type="entry name" value="Ppantetheine_attach_site"/>
</dbReference>
<comment type="pathway">
    <text evidence="2">Antibiotic biosynthesis.</text>
</comment>
<keyword evidence="6" id="KW-0045">Antibiotic biosynthesis</keyword>
<dbReference type="GO" id="GO:0031177">
    <property type="term" value="F:phosphopantetheine binding"/>
    <property type="evidence" value="ECO:0007669"/>
    <property type="project" value="UniProtKB-ARBA"/>
</dbReference>
<dbReference type="SUPFAM" id="SSF52151">
    <property type="entry name" value="FabD/lysophospholipase-like"/>
    <property type="match status" value="2"/>
</dbReference>
<dbReference type="PROSITE" id="PS01162">
    <property type="entry name" value="QOR_ZETA_CRYSTAL"/>
    <property type="match status" value="1"/>
</dbReference>
<dbReference type="InterPro" id="IPR015083">
    <property type="entry name" value="NorB/c/GfsB-D-like_docking"/>
</dbReference>
<dbReference type="InterPro" id="IPR014031">
    <property type="entry name" value="Ketoacyl_synth_C"/>
</dbReference>
<accession>A0ABD5J3Z6</accession>
<dbReference type="InterPro" id="IPR002364">
    <property type="entry name" value="Quin_OxRdtase/zeta-crystal_CS"/>
</dbReference>
<dbReference type="Gene3D" id="3.40.366.10">
    <property type="entry name" value="Malonyl-Coenzyme A Acyl Carrier Protein, domain 2"/>
    <property type="match status" value="2"/>
</dbReference>
<dbReference type="FunFam" id="3.40.366.10:FF:000002">
    <property type="entry name" value="Probable polyketide synthase 2"/>
    <property type="match status" value="2"/>
</dbReference>
<dbReference type="InterPro" id="IPR001227">
    <property type="entry name" value="Ac_transferase_dom_sf"/>
</dbReference>
<dbReference type="SMART" id="SM01294">
    <property type="entry name" value="PKS_PP_betabranch"/>
    <property type="match status" value="2"/>
</dbReference>
<dbReference type="Pfam" id="PF21089">
    <property type="entry name" value="PKS_DH_N"/>
    <property type="match status" value="1"/>
</dbReference>
<dbReference type="InterPro" id="IPR055123">
    <property type="entry name" value="SpnB-like_Rossmann"/>
</dbReference>
<feature type="domain" description="PKS/mFAS DH" evidence="12">
    <location>
        <begin position="943"/>
        <end position="1222"/>
    </location>
</feature>
<dbReference type="InterPro" id="IPR057326">
    <property type="entry name" value="KR_dom"/>
</dbReference>
<dbReference type="InterPro" id="IPR020841">
    <property type="entry name" value="PKS_Beta-ketoAc_synthase_dom"/>
</dbReference>
<dbReference type="InterPro" id="IPR050091">
    <property type="entry name" value="PKS_NRPS_Biosynth_Enz"/>
</dbReference>
<dbReference type="InterPro" id="IPR016036">
    <property type="entry name" value="Malonyl_transacylase_ACP-bd"/>
</dbReference>
<dbReference type="InterPro" id="IPR041618">
    <property type="entry name" value="PKS_DE"/>
</dbReference>
<protein>
    <submittedName>
        <fullName evidence="13">SDR family NAD(P)-dependent oxidoreductase</fullName>
    </submittedName>
</protein>
<evidence type="ECO:0000313" key="14">
    <source>
        <dbReference type="Proteomes" id="UP001354649"/>
    </source>
</evidence>
<dbReference type="SUPFAM" id="SSF55048">
    <property type="entry name" value="Probable ACP-binding domain of malonyl-CoA ACP transacylase"/>
    <property type="match status" value="2"/>
</dbReference>
<feature type="region of interest" description="C-terminal hotdog fold" evidence="9">
    <location>
        <begin position="1080"/>
        <end position="1222"/>
    </location>
</feature>
<feature type="active site" description="Proton acceptor; for dehydratase activity" evidence="9">
    <location>
        <position position="975"/>
    </location>
</feature>
<feature type="region of interest" description="N-terminal hotdog fold" evidence="9">
    <location>
        <begin position="943"/>
        <end position="1067"/>
    </location>
</feature>
<dbReference type="InterPro" id="IPR036736">
    <property type="entry name" value="ACP-like_sf"/>
</dbReference>
<dbReference type="CDD" id="cd08956">
    <property type="entry name" value="KR_3_FAS_SDR_x"/>
    <property type="match status" value="1"/>
</dbReference>
<feature type="domain" description="Carrier" evidence="10">
    <location>
        <begin position="3583"/>
        <end position="3658"/>
    </location>
</feature>
<dbReference type="PANTHER" id="PTHR43775:SF51">
    <property type="entry name" value="INACTIVE PHENOLPHTHIOCEROL SYNTHESIS POLYKETIDE SYNTHASE TYPE I PKS1-RELATED"/>
    <property type="match status" value="1"/>
</dbReference>
<dbReference type="Pfam" id="PF18369">
    <property type="entry name" value="PKS_DE"/>
    <property type="match status" value="1"/>
</dbReference>
<dbReference type="SMART" id="SM00823">
    <property type="entry name" value="PKS_PP"/>
    <property type="match status" value="2"/>
</dbReference>
<dbReference type="Gene3D" id="3.90.180.10">
    <property type="entry name" value="Medium-chain alcohol dehydrogenases, catalytic domain"/>
    <property type="match status" value="1"/>
</dbReference>
<feature type="active site" description="Proton donor; for dehydratase activity" evidence="9">
    <location>
        <position position="1141"/>
    </location>
</feature>
<dbReference type="InterPro" id="IPR020843">
    <property type="entry name" value="ER"/>
</dbReference>
<sequence>MSDHEKLLGYLRRVTADLHETRQRLQDVEAAAREPIAIVGMSCRYPGGVRTPEEFWELLDGAQDVIAPFPTDRGWDVDAVYDPDPDRPGTSYTREGGFLTDAGDFDADFFGISPREASAMDPQQRLLLEASWEAIERSGIDPVSLKGSQAGVFIGTVAPAYGPRLHRATGGVEGHLMTGTGLSVVSGRVAFTLGLEGPAMTVDTACSSSLVALHLAVQSLRQGECSSALVGGVTVMATPGTFISFSRQRGLAPDGRCKPFSAAADGFGLAEGVGMLFLERLSDAHRDGHPVLAVVRGTAINQDGASSALSAPNGPSQQRMIRAALANAGLTAGEIDVVEAHGTGTTLGDPIEAQALLATYGRDRDEDRPLWLGSVKSNIGHTQAAAGVAGVIKMVLAMRHGVLPPTLHVNEASPHVDWSAGTVRLLTEATPWQQGEQPRRAGVSSFGISGTNAHAIIEQAPNPPEGEADGASDDGAVPSGVASASLPLVPWVFSARSAAGLRGQAARLLDHARRHPGVAAAHTGLALATTRTVFDHRAVVLAPDHAGAVRELETYVADHDTPGLVAAVARHGTEVALVFPGQGSQWAGMAAELLDSSPVFAERMGECAVALAPYVEWSLLDVLRCTDGDGWLGRVDVVQPVLWAVMVSLAELWRSYGVVPAAVIGHSQGEIAAACVAGGLSLPDAARVVALRSRALRALSGRGGMVSVGLPVAEVRERLSAWCERLSVAAVNGPSAVVVSGDTDALEELLVRCERDGVRARRVPVDYASHCAHVEAIEDELLGDLAGIAPRSSAVPFYSTVTGGVLDTAELDAAYWYRNLRQTVRFDETVRVVLGEGIQVFVEASAHPVLTMGIEQTADDHGTQATVVGSLRRDEGGPARFLKSAAEAFVGGADVDWREVFAGTGARRVDLPTYAFQRRRYWLESEAAEAGDVSSAGLAPAEHPLLGAVVPLPDSDGLLLTGRLSLRTHAWLADHAVLGRVVLPGTAFVELALRAGDAAGCDRLEELTLETPLVLPEDAAVQVQLAVSGPRETGHRTFSVYARRDDAPSESWTRYARGTLTAAGPTAASADLSVWPPTGAQAVETAGLYERLAATGLAYGPAFRGLRAAWRRGDELFAEVALPEDMRTEASRFGVHPALLDAALHVWSAHHDTATDMKAAGIRLPFAWNGVSLYAVGASVVRVRVAPAGDGGVSVAVADGAGVPVASADALVTRPVGEGEFAAAAAVGESLYRVEWVPASPAAGPEVGVRGCAVVGGDHFGVIEVLGAEGFAAFDEMGECAPEIVVVCVGSVGDRGVVSEVSAAVDRVLCWVQGWLAEERFAGSRLVVVTRGAVAVEAGEDVRDLAAAPVWGLVRSAQSEHPERLVLVDVDDAGASLDALREAVLTGEPQVAVRRGEVLVPRLTQGPASGVLVPVDEGRPWRLEPSRERTLEGLTLATAQDAAGELGEFEVRVAVRAAGLNFRDVLISLGMYPDHQALMGSEGAGVVVATGPGVESCAVGDRVMGLWTGGFGPLAVADHRTLTWIPDGWSFTEAASVPVVFVTALYALRELAGVRPGESLLVHSAAGGVGMAAVQLARVFGLRVFATASPGKWDVLRGLGVDDAHLASSRSLEFEQRIRSVSGERGVDVVLDSLAGEYVDASLRLLGESGRFIEMGKADVRSADEVATAHPGVAYRAFDLVEAGPERIGEMLTEIVGLFEQGALKRLPTRVWDVRRASEAFRFMREARHVGKLVLSVPAALDPEGVVLVTGAGGVLGGVVARHLVAEHGVRHLLLVTRRGSAAEGMPELEAELTGMGASVTVAACDVADRDALAETVERLPAGRGVTGVVHAAGVLDDGTVASLTPERVDAVLRAKVAGAWNLHELTRRHDVALFALFSSAAGVLGSAGQANYAAANTFLDGLAAHRRALGLTGVSLAWGMWAERSGMTEHLGEADLSRMARVGVVPFSSDEGLRLFDSAHALAESLVVPARLDTVALAASGTVVPAMLKGLLRRPIPVRRAAVHADALRTVDQATELRQRLLGMSLADRGHTVLELIHAQVVAVLGHATPDAVESDRAFKDLGLDSLTAVELRNLLSATTGLRLPATLAFDYPNSKALSEYILAELVGQADGAAATSPAGGSDGMSHDDLIAIVGMSCRYPGGVTSPEELWQLVVSGGDAIGGLPTDRGWDLDGIYDPDPDAPGKTYARQGGFLYDAAAFDAGFFGISPHEAVAMDPQQRLVLETSWEALERAGLVPSSLRGSRTGVFVGSHYQEYGPRLHEAVEGSEGHLMTGTAASVLSGRVAYTFGFEGPAVTVDTACSSSLVALHLAVRSLRQGECDLALAGGVAVMPNPGPFMGFSRQRGLALDGRCRAFASAADGTSLAEGVGVLVVERLSDARRRGHRVLAVVRGSAVNQDGASNGLTAPNGPSQQRVIRGALADAGVSAADVDAVEAHGTGTRLGDPIEAQALLATYGRERARGGRPLWLGSLKSNIGHTQAAAGVAGVMKVVLALRHGVLPPSLHIDEPTPHVDWSAGGVELLRDAVEWPEEGGPRRAGVSSFGISGTNAHVIVEQAPPEERVEASADEAGVVACVVSGRSEVALRAQAERLAQFVRADDGLSPVEVASSLVTSRSVFEHRGVVLAAGRDGLLAGLAALSSGQPAAGVVRGAVLPGKPAVLFSGQGSQRIGMGRELYESFPVFAEAFDAACTRFDALLDRSLREVVFGDVDALALTEFTQCGLFAVEVALFRLVESWGVRPDFVGGHSLGEVVAAHVAGVLSLEDACALVAARGRLMGELPGGGVMVSVREAEAEVLPLLAGYADEVSVAAVNSPGSVVLSGREAAVAEVVGVLAERGVEAKRLRVSHAFHSPLTEPMLAPFREVVDGLSFRAPHIPVVSNVTGAMASADELCAPDYWVRHVRETVRFADGVGALAGQGVTTFVELGPDGVLSGMGHECLPDAVFAPVLRRDADETSSVVDGLAQAYVRGVAVDWAAVIAAGGSAPRRVDLPTYAFQRERFWLRSTAETAATTAGDAVPGGLADAGFWEAVERGDASALASELSVEDGDGTGESLTAVLPVLSAWRRRRRELGSVDAWRYRVAWWPVAGGTGTLTGVWLVIVPEGHTGDTWVSHVVKSVERAGASPVVVELASSATDGDAAAGPLRAALARAGDARIVGVLSLLALAEGRHAVYGSVPLGVALTLAMVQAAGEVGVRAPVWCVTRGAMSVNGTERVRSTEQAGVWSLGRVIGLEAPERWGGVVDLPDVLDGWITDRLTWVLAGGSGESETAVRGAGVFCRRVVRAAAGGRRGAGWRPSGTVLVTGGTGALGRHVARWLARAGADRLVLVSRRGPGADGADDVRKELEGLGTKVELVACDVGDRRAVADVVAGVTARAPLTGVVHTAGVLDDGVLEGLTVERFEEVLRSKSEAAWHLHEVTKDLGLSAFVLFSSFAGVVGSAGQANYAVANALVDALAEQRRAEGLTATSVAWGPWADEGMAVSSSEVSRNVRRSGLAPMDPRSALMAMERSLVEGGTSVVVDADWHRFGVAFGARSLERLLSGIPDVRKLMTDAADDTAATRAEDPAALAGRLRALPEVERGRELLELVRAHAAVVLGHTGVDAIAPGRRFTEVGFDSLTAMRLRNRLSAATGIHLTAATVFAHATPTALADYLLAAYAAPPKRPRPLLRPRPRA</sequence>
<dbReference type="FunFam" id="3.40.47.10:FF:000019">
    <property type="entry name" value="Polyketide synthase type I"/>
    <property type="match status" value="2"/>
</dbReference>
<feature type="domain" description="Ketosynthase family 3 (KS3)" evidence="11">
    <location>
        <begin position="33"/>
        <end position="459"/>
    </location>
</feature>
<evidence type="ECO:0000256" key="6">
    <source>
        <dbReference type="ARBA" id="ARBA00023194"/>
    </source>
</evidence>
<dbReference type="Gene3D" id="6.10.140.1830">
    <property type="match status" value="1"/>
</dbReference>
<dbReference type="InterPro" id="IPR009081">
    <property type="entry name" value="PP-bd_ACP"/>
</dbReference>
<dbReference type="EMBL" id="JAZBJQ010000004">
    <property type="protein sequence ID" value="MEE4583078.1"/>
    <property type="molecule type" value="Genomic_DNA"/>
</dbReference>
<evidence type="ECO:0000313" key="13">
    <source>
        <dbReference type="EMBL" id="MEE4583078.1"/>
    </source>
</evidence>
<evidence type="ECO:0000259" key="11">
    <source>
        <dbReference type="PROSITE" id="PS52004"/>
    </source>
</evidence>
<dbReference type="InterPro" id="IPR016039">
    <property type="entry name" value="Thiolase-like"/>
</dbReference>
<dbReference type="InterPro" id="IPR013968">
    <property type="entry name" value="PKS_KR"/>
</dbReference>
<evidence type="ECO:0000256" key="4">
    <source>
        <dbReference type="ARBA" id="ARBA00022553"/>
    </source>
</evidence>
<dbReference type="GO" id="GO:0033068">
    <property type="term" value="P:macrolide biosynthetic process"/>
    <property type="evidence" value="ECO:0007669"/>
    <property type="project" value="UniProtKB-ARBA"/>
</dbReference>
<dbReference type="InterPro" id="IPR049552">
    <property type="entry name" value="PKS_DH_N"/>
</dbReference>
<dbReference type="PANTHER" id="PTHR43775">
    <property type="entry name" value="FATTY ACID SYNTHASE"/>
    <property type="match status" value="1"/>
</dbReference>
<dbReference type="InterPro" id="IPR020806">
    <property type="entry name" value="PKS_PP-bd"/>
</dbReference>
<dbReference type="Pfam" id="PF00109">
    <property type="entry name" value="ketoacyl-synt"/>
    <property type="match status" value="2"/>
</dbReference>
<keyword evidence="7" id="KW-0511">Multifunctional enzyme</keyword>
<dbReference type="InterPro" id="IPR049900">
    <property type="entry name" value="PKS_mFAS_DH"/>
</dbReference>
<dbReference type="Pfam" id="PF08659">
    <property type="entry name" value="KR"/>
    <property type="match status" value="2"/>
</dbReference>
<dbReference type="InterPro" id="IPR032821">
    <property type="entry name" value="PKS_assoc"/>
</dbReference>
<keyword evidence="8" id="KW-0012">Acyltransferase</keyword>
<dbReference type="FunFam" id="3.90.180.10:FF:000032">
    <property type="entry name" value="Probable polyketide synthase pks1"/>
    <property type="match status" value="1"/>
</dbReference>
<dbReference type="FunFam" id="3.40.50.720:FF:000209">
    <property type="entry name" value="Polyketide synthase Pks12"/>
    <property type="match status" value="1"/>
</dbReference>
<dbReference type="Gene3D" id="1.10.1200.10">
    <property type="entry name" value="ACP-like"/>
    <property type="match status" value="2"/>
</dbReference>
<dbReference type="Gene3D" id="3.30.70.3290">
    <property type="match status" value="2"/>
</dbReference>
<dbReference type="CDD" id="cd08952">
    <property type="entry name" value="KR_1_SDR_x"/>
    <property type="match status" value="1"/>
</dbReference>
<dbReference type="PROSITE" id="PS52004">
    <property type="entry name" value="KS3_2"/>
    <property type="match status" value="2"/>
</dbReference>
<dbReference type="Pfam" id="PF00698">
    <property type="entry name" value="Acyl_transf_1"/>
    <property type="match status" value="2"/>
</dbReference>
<dbReference type="GO" id="GO:0016747">
    <property type="term" value="F:acyltransferase activity, transferring groups other than amino-acyl groups"/>
    <property type="evidence" value="ECO:0007669"/>
    <property type="project" value="UniProtKB-ARBA"/>
</dbReference>
<dbReference type="Pfam" id="PF13602">
    <property type="entry name" value="ADH_zinc_N_2"/>
    <property type="match status" value="1"/>
</dbReference>
<dbReference type="SMART" id="SM00822">
    <property type="entry name" value="PKS_KR"/>
    <property type="match status" value="2"/>
</dbReference>
<evidence type="ECO:0000256" key="2">
    <source>
        <dbReference type="ARBA" id="ARBA00004792"/>
    </source>
</evidence>
<dbReference type="SUPFAM" id="SSF53901">
    <property type="entry name" value="Thiolase-like"/>
    <property type="match status" value="2"/>
</dbReference>
<dbReference type="SUPFAM" id="SSF51735">
    <property type="entry name" value="NAD(P)-binding Rossmann-fold domains"/>
    <property type="match status" value="5"/>
</dbReference>
<dbReference type="Pfam" id="PF02801">
    <property type="entry name" value="Ketoacyl-synt_C"/>
    <property type="match status" value="2"/>
</dbReference>
<evidence type="ECO:0000259" key="12">
    <source>
        <dbReference type="PROSITE" id="PS52019"/>
    </source>
</evidence>
<dbReference type="InterPro" id="IPR049551">
    <property type="entry name" value="PKS_DH_C"/>
</dbReference>
<dbReference type="InterPro" id="IPR011032">
    <property type="entry name" value="GroES-like_sf"/>
</dbReference>